<dbReference type="Proteomes" id="UP000611500">
    <property type="component" value="Unassembled WGS sequence"/>
</dbReference>
<dbReference type="SUPFAM" id="SSF48576">
    <property type="entry name" value="Terpenoid synthases"/>
    <property type="match status" value="1"/>
</dbReference>
<evidence type="ECO:0000313" key="1">
    <source>
        <dbReference type="EMBL" id="GHG87767.1"/>
    </source>
</evidence>
<dbReference type="RefSeq" id="WP_028093129.1">
    <property type="nucleotide sequence ID" value="NZ_BNAP01000004.1"/>
</dbReference>
<evidence type="ECO:0000313" key="2">
    <source>
        <dbReference type="Proteomes" id="UP000611500"/>
    </source>
</evidence>
<keyword evidence="2" id="KW-1185">Reference proteome</keyword>
<dbReference type="Gene3D" id="1.10.600.10">
    <property type="entry name" value="Farnesyl Diphosphate Synthase"/>
    <property type="match status" value="1"/>
</dbReference>
<organism evidence="1 2">
    <name type="scientific">Pseudodonghicola xiamenensis</name>
    <dbReference type="NCBI Taxonomy" id="337702"/>
    <lineage>
        <taxon>Bacteria</taxon>
        <taxon>Pseudomonadati</taxon>
        <taxon>Pseudomonadota</taxon>
        <taxon>Alphaproteobacteria</taxon>
        <taxon>Rhodobacterales</taxon>
        <taxon>Paracoccaceae</taxon>
        <taxon>Pseudodonghicola</taxon>
    </lineage>
</organism>
<dbReference type="InterPro" id="IPR008949">
    <property type="entry name" value="Isoprenoid_synthase_dom_sf"/>
</dbReference>
<name>A0A8J3H534_9RHOB</name>
<dbReference type="EMBL" id="BNAP01000004">
    <property type="protein sequence ID" value="GHG87767.1"/>
    <property type="molecule type" value="Genomic_DNA"/>
</dbReference>
<protein>
    <submittedName>
        <fullName evidence="1">Phytoene synthase</fullName>
    </submittedName>
</protein>
<comment type="caution">
    <text evidence="1">The sequence shown here is derived from an EMBL/GenBank/DDBJ whole genome shotgun (WGS) entry which is preliminary data.</text>
</comment>
<reference evidence="1" key="1">
    <citation type="journal article" date="2014" name="Int. J. Syst. Evol. Microbiol.">
        <title>Complete genome sequence of Corynebacterium casei LMG S-19264T (=DSM 44701T), isolated from a smear-ripened cheese.</title>
        <authorList>
            <consortium name="US DOE Joint Genome Institute (JGI-PGF)"/>
            <person name="Walter F."/>
            <person name="Albersmeier A."/>
            <person name="Kalinowski J."/>
            <person name="Ruckert C."/>
        </authorList>
    </citation>
    <scope>NUCLEOTIDE SEQUENCE</scope>
    <source>
        <strain evidence="1">CGMCC 1.7081</strain>
    </source>
</reference>
<dbReference type="InterPro" id="IPR002060">
    <property type="entry name" value="Squ/phyt_synthse"/>
</dbReference>
<dbReference type="Pfam" id="PF00494">
    <property type="entry name" value="SQS_PSY"/>
    <property type="match status" value="1"/>
</dbReference>
<accession>A0A8J3H534</accession>
<reference evidence="1" key="2">
    <citation type="submission" date="2020-09" db="EMBL/GenBank/DDBJ databases">
        <authorList>
            <person name="Sun Q."/>
            <person name="Zhou Y."/>
        </authorList>
    </citation>
    <scope>NUCLEOTIDE SEQUENCE</scope>
    <source>
        <strain evidence="1">CGMCC 1.7081</strain>
    </source>
</reference>
<gene>
    <name evidence="1" type="ORF">GCM10010961_16520</name>
</gene>
<sequence>MVEVSTADLNACADLVRRGDPDRFLAAMAAPVAARRVLFPLYAMNVEVSRAPWVTQEAIIAEMRLQWWRDALEEIATGGVVRRHEVVSPLAVILPAAQAEALDQYVAVRSWDIYKDPFGDEAGFDRYIDHSAGSLMWAGAAALGAAEEPVVRALGYAAGVASWLRAVPELEARGRVPLLDGTPGGVKALAEKALDRLSDARARRRDVSPAARPALLAGWEAGTILKQARAEPGRVAAAALGQSDAKKRLSLMARAASGRW</sequence>
<proteinExistence type="predicted"/>
<dbReference type="AlphaFoldDB" id="A0A8J3H534"/>